<organism evidence="1 2">
    <name type="scientific">Caerostris extrusa</name>
    <name type="common">Bark spider</name>
    <name type="synonym">Caerostris bankana</name>
    <dbReference type="NCBI Taxonomy" id="172846"/>
    <lineage>
        <taxon>Eukaryota</taxon>
        <taxon>Metazoa</taxon>
        <taxon>Ecdysozoa</taxon>
        <taxon>Arthropoda</taxon>
        <taxon>Chelicerata</taxon>
        <taxon>Arachnida</taxon>
        <taxon>Araneae</taxon>
        <taxon>Araneomorphae</taxon>
        <taxon>Entelegynae</taxon>
        <taxon>Araneoidea</taxon>
        <taxon>Araneidae</taxon>
        <taxon>Caerostris</taxon>
    </lineage>
</organism>
<reference evidence="1 2" key="1">
    <citation type="submission" date="2021-06" db="EMBL/GenBank/DDBJ databases">
        <title>Caerostris extrusa draft genome.</title>
        <authorList>
            <person name="Kono N."/>
            <person name="Arakawa K."/>
        </authorList>
    </citation>
    <scope>NUCLEOTIDE SEQUENCE [LARGE SCALE GENOMIC DNA]</scope>
</reference>
<dbReference type="EMBL" id="BPLR01001146">
    <property type="protein sequence ID" value="GIZ00335.1"/>
    <property type="molecule type" value="Genomic_DNA"/>
</dbReference>
<comment type="caution">
    <text evidence="1">The sequence shown here is derived from an EMBL/GenBank/DDBJ whole genome shotgun (WGS) entry which is preliminary data.</text>
</comment>
<protein>
    <submittedName>
        <fullName evidence="1">Uncharacterized protein</fullName>
    </submittedName>
</protein>
<sequence>MNHLRGKRHETPVATPKADLHLKKIMLCGMTESHTTEHDTVHDIVRAKKSTSCSKVFRLKTSSSTGIFKLLEKGKDCGSEMASDVEWAQCSKTGARRPLPARSLLPTRPPPENVEFASNLHRYNVEPSQMRTKRKLCKPTYLGNYFSFV</sequence>
<accession>A0AAV4Y1T0</accession>
<evidence type="ECO:0000313" key="1">
    <source>
        <dbReference type="EMBL" id="GIZ00335.1"/>
    </source>
</evidence>
<keyword evidence="2" id="KW-1185">Reference proteome</keyword>
<gene>
    <name evidence="1" type="ORF">CEXT_595681</name>
</gene>
<evidence type="ECO:0000313" key="2">
    <source>
        <dbReference type="Proteomes" id="UP001054945"/>
    </source>
</evidence>
<name>A0AAV4Y1T0_CAEEX</name>
<dbReference type="AlphaFoldDB" id="A0AAV4Y1T0"/>
<dbReference type="Proteomes" id="UP001054945">
    <property type="component" value="Unassembled WGS sequence"/>
</dbReference>
<proteinExistence type="predicted"/>